<evidence type="ECO:0000259" key="10">
    <source>
        <dbReference type="Pfam" id="PF04290"/>
    </source>
</evidence>
<evidence type="ECO:0000256" key="6">
    <source>
        <dbReference type="ARBA" id="ARBA00022989"/>
    </source>
</evidence>
<evidence type="ECO:0000256" key="4">
    <source>
        <dbReference type="ARBA" id="ARBA00022519"/>
    </source>
</evidence>
<reference evidence="11" key="1">
    <citation type="submission" date="2022-11" db="EMBL/GenBank/DDBJ databases">
        <title>Larsenimonas rhizosphaerae sp. nov., isolated from a tidal mudflat.</title>
        <authorList>
            <person name="Lee S.D."/>
            <person name="Kim I.S."/>
        </authorList>
    </citation>
    <scope>NUCLEOTIDE SEQUENCE</scope>
    <source>
        <strain evidence="11">GH2-1</strain>
    </source>
</reference>
<keyword evidence="3" id="KW-1003">Cell membrane</keyword>
<feature type="transmembrane region" description="Helical" evidence="9">
    <location>
        <begin position="156"/>
        <end position="176"/>
    </location>
</feature>
<feature type="domain" description="Tripartite ATP-independent periplasmic transporters DctQ component" evidence="10">
    <location>
        <begin position="65"/>
        <end position="184"/>
    </location>
</feature>
<accession>A0AA41ZFX2</accession>
<evidence type="ECO:0000256" key="5">
    <source>
        <dbReference type="ARBA" id="ARBA00022692"/>
    </source>
</evidence>
<dbReference type="AlphaFoldDB" id="A0AA41ZFX2"/>
<proteinExistence type="inferred from homology"/>
<keyword evidence="7 9" id="KW-0472">Membrane</keyword>
<dbReference type="Proteomes" id="UP001165678">
    <property type="component" value="Unassembled WGS sequence"/>
</dbReference>
<sequence>MRGLVRLWNNLEEGLVAFLLAAMTLVTFTYVMANNLYAVFYAAADAMPSMEDFWFAIGDYLLEMAQEMTWSSALTKAMFGWLIFLGISYGVRVGAHIGVDLLTRTFPMPLRKLCGILVILIAMGYALLFMISSYDWVMALFNAQLGAEDLDEFHVMQWHIALIVPVGFGLVLLRLVEALINVARGRQIGLEMGDEAADAMKLMNKDDAAEENRP</sequence>
<protein>
    <recommendedName>
        <fullName evidence="9">TRAP transporter small permease protein</fullName>
    </recommendedName>
</protein>
<evidence type="ECO:0000256" key="9">
    <source>
        <dbReference type="RuleBase" id="RU369079"/>
    </source>
</evidence>
<evidence type="ECO:0000256" key="3">
    <source>
        <dbReference type="ARBA" id="ARBA00022475"/>
    </source>
</evidence>
<feature type="transmembrane region" description="Helical" evidence="9">
    <location>
        <begin position="78"/>
        <end position="102"/>
    </location>
</feature>
<feature type="transmembrane region" description="Helical" evidence="9">
    <location>
        <begin position="15"/>
        <end position="44"/>
    </location>
</feature>
<comment type="function">
    <text evidence="9">Part of the tripartite ATP-independent periplasmic (TRAP) transport system.</text>
</comment>
<evidence type="ECO:0000256" key="8">
    <source>
        <dbReference type="ARBA" id="ARBA00038436"/>
    </source>
</evidence>
<keyword evidence="5 9" id="KW-0812">Transmembrane</keyword>
<dbReference type="RefSeq" id="WP_250937728.1">
    <property type="nucleotide sequence ID" value="NZ_JAMLJK010000001.1"/>
</dbReference>
<organism evidence="11 12">
    <name type="scientific">Larsenimonas rhizosphaerae</name>
    <dbReference type="NCBI Taxonomy" id="2944682"/>
    <lineage>
        <taxon>Bacteria</taxon>
        <taxon>Pseudomonadati</taxon>
        <taxon>Pseudomonadota</taxon>
        <taxon>Gammaproteobacteria</taxon>
        <taxon>Oceanospirillales</taxon>
        <taxon>Halomonadaceae</taxon>
        <taxon>Larsenimonas</taxon>
    </lineage>
</organism>
<evidence type="ECO:0000256" key="2">
    <source>
        <dbReference type="ARBA" id="ARBA00022448"/>
    </source>
</evidence>
<dbReference type="InterPro" id="IPR007387">
    <property type="entry name" value="TRAP_DctQ"/>
</dbReference>
<keyword evidence="4 9" id="KW-0997">Cell inner membrane</keyword>
<evidence type="ECO:0000256" key="1">
    <source>
        <dbReference type="ARBA" id="ARBA00004429"/>
    </source>
</evidence>
<comment type="subunit">
    <text evidence="9">The complex comprises the extracytoplasmic solute receptor protein and the two transmembrane proteins.</text>
</comment>
<dbReference type="GO" id="GO:0015740">
    <property type="term" value="P:C4-dicarboxylate transport"/>
    <property type="evidence" value="ECO:0007669"/>
    <property type="project" value="TreeGrafter"/>
</dbReference>
<dbReference type="EMBL" id="JAPIVE010000001">
    <property type="protein sequence ID" value="MCX2523810.1"/>
    <property type="molecule type" value="Genomic_DNA"/>
</dbReference>
<comment type="similarity">
    <text evidence="8 9">Belongs to the TRAP transporter small permease family.</text>
</comment>
<dbReference type="GO" id="GO:0022857">
    <property type="term" value="F:transmembrane transporter activity"/>
    <property type="evidence" value="ECO:0007669"/>
    <property type="project" value="UniProtKB-UniRule"/>
</dbReference>
<keyword evidence="6 9" id="KW-1133">Transmembrane helix</keyword>
<dbReference type="GO" id="GO:0005886">
    <property type="term" value="C:plasma membrane"/>
    <property type="evidence" value="ECO:0007669"/>
    <property type="project" value="UniProtKB-SubCell"/>
</dbReference>
<feature type="transmembrane region" description="Helical" evidence="9">
    <location>
        <begin position="114"/>
        <end position="136"/>
    </location>
</feature>
<evidence type="ECO:0000256" key="7">
    <source>
        <dbReference type="ARBA" id="ARBA00023136"/>
    </source>
</evidence>
<name>A0AA41ZFX2_9GAMM</name>
<dbReference type="Pfam" id="PF04290">
    <property type="entry name" value="DctQ"/>
    <property type="match status" value="1"/>
</dbReference>
<comment type="subcellular location">
    <subcellularLocation>
        <location evidence="1 9">Cell inner membrane</location>
        <topology evidence="1 9">Multi-pass membrane protein</topology>
    </subcellularLocation>
</comment>
<dbReference type="InterPro" id="IPR055348">
    <property type="entry name" value="DctQ"/>
</dbReference>
<evidence type="ECO:0000313" key="12">
    <source>
        <dbReference type="Proteomes" id="UP001165678"/>
    </source>
</evidence>
<keyword evidence="2 9" id="KW-0813">Transport</keyword>
<evidence type="ECO:0000313" key="11">
    <source>
        <dbReference type="EMBL" id="MCX2523810.1"/>
    </source>
</evidence>
<dbReference type="PANTHER" id="PTHR35011">
    <property type="entry name" value="2,3-DIKETO-L-GULONATE TRAP TRANSPORTER SMALL PERMEASE PROTEIN YIAM"/>
    <property type="match status" value="1"/>
</dbReference>
<gene>
    <name evidence="11" type="ORF">OQ287_06120</name>
</gene>
<dbReference type="PANTHER" id="PTHR35011:SF2">
    <property type="entry name" value="2,3-DIKETO-L-GULONATE TRAP TRANSPORTER SMALL PERMEASE PROTEIN YIAM"/>
    <property type="match status" value="1"/>
</dbReference>
<keyword evidence="12" id="KW-1185">Reference proteome</keyword>
<comment type="caution">
    <text evidence="11">The sequence shown here is derived from an EMBL/GenBank/DDBJ whole genome shotgun (WGS) entry which is preliminary data.</text>
</comment>